<gene>
    <name evidence="8" type="ORF">CVV26_00295</name>
</gene>
<dbReference type="InterPro" id="IPR004107">
    <property type="entry name" value="Integrase_SAM-like_N"/>
</dbReference>
<dbReference type="Proteomes" id="UP000233414">
    <property type="component" value="Unassembled WGS sequence"/>
</dbReference>
<dbReference type="PANTHER" id="PTHR30349:SF41">
    <property type="entry name" value="INTEGRASE_RECOMBINASE PROTEIN MJ0367-RELATED"/>
    <property type="match status" value="1"/>
</dbReference>
<comment type="similarity">
    <text evidence="1">Belongs to the 'phage' integrase family.</text>
</comment>
<dbReference type="InterPro" id="IPR010998">
    <property type="entry name" value="Integrase_recombinase_N"/>
</dbReference>
<evidence type="ECO:0000256" key="5">
    <source>
        <dbReference type="PROSITE-ProRule" id="PRU01248"/>
    </source>
</evidence>
<evidence type="ECO:0000256" key="4">
    <source>
        <dbReference type="ARBA" id="ARBA00023172"/>
    </source>
</evidence>
<dbReference type="InterPro" id="IPR050090">
    <property type="entry name" value="Tyrosine_recombinase_XerCD"/>
</dbReference>
<dbReference type="SUPFAM" id="SSF56349">
    <property type="entry name" value="DNA breaking-rejoining enzymes"/>
    <property type="match status" value="1"/>
</dbReference>
<accession>A0A2N1UP69</accession>
<dbReference type="InterPro" id="IPR002104">
    <property type="entry name" value="Integrase_catalytic"/>
</dbReference>
<evidence type="ECO:0000256" key="1">
    <source>
        <dbReference type="ARBA" id="ARBA00008857"/>
    </source>
</evidence>
<evidence type="ECO:0008006" key="10">
    <source>
        <dbReference type="Google" id="ProtNLM"/>
    </source>
</evidence>
<dbReference type="Pfam" id="PF02899">
    <property type="entry name" value="Phage_int_SAM_1"/>
    <property type="match status" value="1"/>
</dbReference>
<evidence type="ECO:0000256" key="3">
    <source>
        <dbReference type="ARBA" id="ARBA00023125"/>
    </source>
</evidence>
<dbReference type="CDD" id="cd00798">
    <property type="entry name" value="INT_XerDC_C"/>
    <property type="match status" value="1"/>
</dbReference>
<evidence type="ECO:0000313" key="8">
    <source>
        <dbReference type="EMBL" id="PKL72695.1"/>
    </source>
</evidence>
<dbReference type="GO" id="GO:0015074">
    <property type="term" value="P:DNA integration"/>
    <property type="evidence" value="ECO:0007669"/>
    <property type="project" value="UniProtKB-KW"/>
</dbReference>
<name>A0A2N1UP69_9BACT</name>
<evidence type="ECO:0000259" key="6">
    <source>
        <dbReference type="PROSITE" id="PS51898"/>
    </source>
</evidence>
<dbReference type="NCBIfam" id="NF040815">
    <property type="entry name" value="recomb_XerA_Arch"/>
    <property type="match status" value="1"/>
</dbReference>
<dbReference type="GO" id="GO:0003677">
    <property type="term" value="F:DNA binding"/>
    <property type="evidence" value="ECO:0007669"/>
    <property type="project" value="UniProtKB-UniRule"/>
</dbReference>
<dbReference type="AlphaFoldDB" id="A0A2N1UP69"/>
<feature type="domain" description="Core-binding (CB)" evidence="7">
    <location>
        <begin position="2"/>
        <end position="91"/>
    </location>
</feature>
<keyword evidence="4" id="KW-0233">DNA recombination</keyword>
<keyword evidence="2" id="KW-0229">DNA integration</keyword>
<dbReference type="Gene3D" id="1.10.443.10">
    <property type="entry name" value="Intergrase catalytic core"/>
    <property type="match status" value="1"/>
</dbReference>
<dbReference type="EMBL" id="PGYQ01000001">
    <property type="protein sequence ID" value="PKL72695.1"/>
    <property type="molecule type" value="Genomic_DNA"/>
</dbReference>
<dbReference type="InterPro" id="IPR011010">
    <property type="entry name" value="DNA_brk_join_enz"/>
</dbReference>
<dbReference type="GO" id="GO:0006310">
    <property type="term" value="P:DNA recombination"/>
    <property type="evidence" value="ECO:0007669"/>
    <property type="project" value="UniProtKB-KW"/>
</dbReference>
<keyword evidence="3 5" id="KW-0238">DNA-binding</keyword>
<dbReference type="InterPro" id="IPR013762">
    <property type="entry name" value="Integrase-like_cat_sf"/>
</dbReference>
<protein>
    <recommendedName>
        <fullName evidence="10">Tyrosine recombinase XerC</fullName>
    </recommendedName>
</protein>
<dbReference type="InterPro" id="IPR044068">
    <property type="entry name" value="CB"/>
</dbReference>
<dbReference type="Pfam" id="PF00589">
    <property type="entry name" value="Phage_integrase"/>
    <property type="match status" value="1"/>
</dbReference>
<feature type="domain" description="Tyr recombinase" evidence="6">
    <location>
        <begin position="111"/>
        <end position="308"/>
    </location>
</feature>
<evidence type="ECO:0000256" key="2">
    <source>
        <dbReference type="ARBA" id="ARBA00022908"/>
    </source>
</evidence>
<evidence type="ECO:0000313" key="9">
    <source>
        <dbReference type="Proteomes" id="UP000233414"/>
    </source>
</evidence>
<evidence type="ECO:0000259" key="7">
    <source>
        <dbReference type="PROSITE" id="PS51900"/>
    </source>
</evidence>
<reference evidence="8 9" key="1">
    <citation type="journal article" date="2017" name="ISME J.">
        <title>Potential for microbial H2 and metal transformations associated with novel bacteria and archaea in deep terrestrial subsurface sediments.</title>
        <authorList>
            <person name="Hernsdorf A.W."/>
            <person name="Amano Y."/>
            <person name="Miyakawa K."/>
            <person name="Ise K."/>
            <person name="Suzuki Y."/>
            <person name="Anantharaman K."/>
            <person name="Probst A."/>
            <person name="Burstein D."/>
            <person name="Thomas B.C."/>
            <person name="Banfield J.F."/>
        </authorList>
    </citation>
    <scope>NUCLEOTIDE SEQUENCE [LARGE SCALE GENOMIC DNA]</scope>
    <source>
        <strain evidence="8">HGW-Kuenenbacteria-1</strain>
    </source>
</reference>
<dbReference type="PROSITE" id="PS51900">
    <property type="entry name" value="CB"/>
    <property type="match status" value="1"/>
</dbReference>
<dbReference type="PANTHER" id="PTHR30349">
    <property type="entry name" value="PHAGE INTEGRASE-RELATED"/>
    <property type="match status" value="1"/>
</dbReference>
<dbReference type="Gene3D" id="1.10.150.130">
    <property type="match status" value="1"/>
</dbReference>
<dbReference type="PROSITE" id="PS51898">
    <property type="entry name" value="TYR_RECOMBINASE"/>
    <property type="match status" value="1"/>
</dbReference>
<proteinExistence type="inferred from homology"/>
<comment type="caution">
    <text evidence="8">The sequence shown here is derived from an EMBL/GenBank/DDBJ whole genome shotgun (WGS) entry which is preliminary data.</text>
</comment>
<organism evidence="8 9">
    <name type="scientific">Candidatus Kuenenbacteria bacterium HGW-Kuenenbacteria-1</name>
    <dbReference type="NCBI Taxonomy" id="2013812"/>
    <lineage>
        <taxon>Bacteria</taxon>
        <taxon>Candidatus Kueneniibacteriota</taxon>
    </lineage>
</organism>
<sequence length="317" mass="37685">MFSLKQLINNFLEYLEIEKNRSPKTIRNYKFYLERFLNWAKEPKPEEINLEMIRQYRLWLNRFQNLRAEGLKKDTQNYHLIALRSFLKYLSKRDIQSLSSEKIELAKVSERSIEFLEGKDLENFLEAPFKVQSSKFKVQSKRKFDLIQLRDKAILELFFSTGLRVSELIKLTKEQINLDKDEFTVRGKGNKLRIIFLSQQAKYWLKKYLEARNDMEIILFIRHDKLSKNKQINNLTPRSIQRLVKKYAKIAGITKEITPHTIRHSFATDLLTTGADIRSVQALLGHASITTTQIYTHVTDKHLKEVYSAFHDKRRKK</sequence>